<dbReference type="OrthoDB" id="9816424at2"/>
<dbReference type="GO" id="GO:0032259">
    <property type="term" value="P:methylation"/>
    <property type="evidence" value="ECO:0007669"/>
    <property type="project" value="UniProtKB-KW"/>
</dbReference>
<keyword evidence="1" id="KW-0808">Transferase</keyword>
<dbReference type="Gene3D" id="3.40.50.150">
    <property type="entry name" value="Vaccinia Virus protein VP39"/>
    <property type="match status" value="1"/>
</dbReference>
<dbReference type="Proteomes" id="UP000183635">
    <property type="component" value="Unassembled WGS sequence"/>
</dbReference>
<dbReference type="SUPFAM" id="SSF53335">
    <property type="entry name" value="S-adenosyl-L-methionine-dependent methyltransferases"/>
    <property type="match status" value="1"/>
</dbReference>
<organism evidence="1 2">
    <name type="scientific">Paracoccus aminovorans</name>
    <dbReference type="NCBI Taxonomy" id="34004"/>
    <lineage>
        <taxon>Bacteria</taxon>
        <taxon>Pseudomonadati</taxon>
        <taxon>Pseudomonadota</taxon>
        <taxon>Alphaproteobacteria</taxon>
        <taxon>Rhodobacterales</taxon>
        <taxon>Paracoccaceae</taxon>
        <taxon>Paracoccus</taxon>
    </lineage>
</organism>
<dbReference type="CDD" id="cd02440">
    <property type="entry name" value="AdoMet_MTases"/>
    <property type="match status" value="1"/>
</dbReference>
<accession>A0A1I2YF04</accession>
<evidence type="ECO:0000313" key="2">
    <source>
        <dbReference type="Proteomes" id="UP000183635"/>
    </source>
</evidence>
<dbReference type="RefSeq" id="WP_074966319.1">
    <property type="nucleotide sequence ID" value="NZ_CBCRYP010000034.1"/>
</dbReference>
<keyword evidence="1" id="KW-0489">Methyltransferase</keyword>
<dbReference type="GO" id="GO:0008168">
    <property type="term" value="F:methyltransferase activity"/>
    <property type="evidence" value="ECO:0007669"/>
    <property type="project" value="UniProtKB-KW"/>
</dbReference>
<keyword evidence="2" id="KW-1185">Reference proteome</keyword>
<name>A0A1I2YF04_9RHOB</name>
<dbReference type="EMBL" id="FOPU01000004">
    <property type="protein sequence ID" value="SFH24272.1"/>
    <property type="molecule type" value="Genomic_DNA"/>
</dbReference>
<gene>
    <name evidence="1" type="ORF">SAMN04488021_10433</name>
</gene>
<evidence type="ECO:0000313" key="1">
    <source>
        <dbReference type="EMBL" id="SFH24272.1"/>
    </source>
</evidence>
<protein>
    <submittedName>
        <fullName evidence="1">Predicted O-methyltransferase YrrM</fullName>
    </submittedName>
</protein>
<proteinExistence type="predicted"/>
<dbReference type="AlphaFoldDB" id="A0A1I2YF04"/>
<reference evidence="1 2" key="1">
    <citation type="submission" date="2016-10" db="EMBL/GenBank/DDBJ databases">
        <authorList>
            <person name="de Groot N.N."/>
        </authorList>
    </citation>
    <scope>NUCLEOTIDE SEQUENCE [LARGE SCALE GENOMIC DNA]</scope>
    <source>
        <strain evidence="1 2">DSM 8537</strain>
    </source>
</reference>
<sequence length="264" mass="29952">MTATTIPVKTIGDIPIDKMGLAHYFRNYTEFLGPRRHEALDMLELGVARGDSLKHWESWLPNARITGLDINPCAASFGERVRCYVGEQQDKALLDRIAAERAPRGFDVIIDDAAHVGQLARISFWHLLEHHLKPGGLYFIEDWGTGYWPQYPDGKHYRPESPDLSWHERMLDRAHKTGAVRGLYPLRKLTGWLRWNLVRRRFHGHDRGMVGFVKELVDECGAEDMTHPTLGTGAQRSSRIAWMRVSLGHVVVCKAGGEDAATLH</sequence>
<dbReference type="STRING" id="34004.SAMN04488021_10433"/>
<dbReference type="InterPro" id="IPR029063">
    <property type="entry name" value="SAM-dependent_MTases_sf"/>
</dbReference>